<dbReference type="RefSeq" id="WP_377150210.1">
    <property type="nucleotide sequence ID" value="NZ_JBHSAF010000001.1"/>
</dbReference>
<dbReference type="InterPro" id="IPR020845">
    <property type="entry name" value="AMP-binding_CS"/>
</dbReference>
<dbReference type="Gene3D" id="3.40.50.12780">
    <property type="entry name" value="N-terminal domain of ligase-like"/>
    <property type="match status" value="1"/>
</dbReference>
<evidence type="ECO:0000313" key="2">
    <source>
        <dbReference type="EMBL" id="MFC3912153.1"/>
    </source>
</evidence>
<reference evidence="3" key="1">
    <citation type="journal article" date="2019" name="Int. J. Syst. Evol. Microbiol.">
        <title>The Global Catalogue of Microorganisms (GCM) 10K type strain sequencing project: providing services to taxonomists for standard genome sequencing and annotation.</title>
        <authorList>
            <consortium name="The Broad Institute Genomics Platform"/>
            <consortium name="The Broad Institute Genome Sequencing Center for Infectious Disease"/>
            <person name="Wu L."/>
            <person name="Ma J."/>
        </authorList>
    </citation>
    <scope>NUCLEOTIDE SEQUENCE [LARGE SCALE GENOMIC DNA]</scope>
    <source>
        <strain evidence="3">CCUG 54939</strain>
    </source>
</reference>
<dbReference type="InterPro" id="IPR042099">
    <property type="entry name" value="ANL_N_sf"/>
</dbReference>
<dbReference type="PANTHER" id="PTHR43767">
    <property type="entry name" value="LONG-CHAIN-FATTY-ACID--COA LIGASE"/>
    <property type="match status" value="1"/>
</dbReference>
<dbReference type="EMBL" id="JBHSAF010000001">
    <property type="protein sequence ID" value="MFC3912153.1"/>
    <property type="molecule type" value="Genomic_DNA"/>
</dbReference>
<feature type="domain" description="AMP-dependent synthetase/ligase" evidence="1">
    <location>
        <begin position="119"/>
        <end position="331"/>
    </location>
</feature>
<evidence type="ECO:0000259" key="1">
    <source>
        <dbReference type="Pfam" id="PF00501"/>
    </source>
</evidence>
<sequence>MTLWQRLLAHDGVAVYADQQSVSYARLRTQSQALAAQLWGPSPQAAGRQLVLLQADNSLPSLLNYLACLWAGHAILLVNADLPAASVEALLQQYDPHLWLRPAAAPLPRHARPLPLLPELALLLTTSGSTGGAKLVRLSEQNLIANAESIVTYLEMAADHLALTALPFAYSYGLSVIHSHLLCGAGLVLTNDGPLQRGFWECLKRYPVTQLTGVPYSYQIYEQLRLRRQVWPHLRILTQAGGRLAAERVREYALWCREQGIRFYVMYGQTEATARISYLPPELAAEHPDSIGQAIPGGELLLLDDAGVPQPLAYGVEAELGYRGPNVMLGYAESQADLAAPAMPPLLRTGDLGYCSADGLWHITGRLKRQIKLSGVRWQLDSLERQCRDLGWELVACGQDQALRIACSAADEVATVSDYLQQQLGLHPSLFRVAAIQALPRTAAGKLDYPALQRQIEEACA</sequence>
<evidence type="ECO:0000313" key="3">
    <source>
        <dbReference type="Proteomes" id="UP001595692"/>
    </source>
</evidence>
<organism evidence="2 3">
    <name type="scientific">Pseudaeromonas sharmana</name>
    <dbReference type="NCBI Taxonomy" id="328412"/>
    <lineage>
        <taxon>Bacteria</taxon>
        <taxon>Pseudomonadati</taxon>
        <taxon>Pseudomonadota</taxon>
        <taxon>Gammaproteobacteria</taxon>
        <taxon>Aeromonadales</taxon>
        <taxon>Aeromonadaceae</taxon>
        <taxon>Pseudaeromonas</taxon>
    </lineage>
</organism>
<dbReference type="Pfam" id="PF00501">
    <property type="entry name" value="AMP-binding"/>
    <property type="match status" value="2"/>
</dbReference>
<protein>
    <submittedName>
        <fullName evidence="2">AMP-binding protein</fullName>
    </submittedName>
</protein>
<gene>
    <name evidence="2" type="ORF">ACFOSS_01585</name>
</gene>
<keyword evidence="3" id="KW-1185">Reference proteome</keyword>
<dbReference type="Proteomes" id="UP001595692">
    <property type="component" value="Unassembled WGS sequence"/>
</dbReference>
<dbReference type="PROSITE" id="PS00455">
    <property type="entry name" value="AMP_BINDING"/>
    <property type="match status" value="1"/>
</dbReference>
<accession>A0ABV8CJ72</accession>
<name>A0ABV8CJ72_9GAMM</name>
<dbReference type="SUPFAM" id="SSF56801">
    <property type="entry name" value="Acetyl-CoA synthetase-like"/>
    <property type="match status" value="1"/>
</dbReference>
<dbReference type="InterPro" id="IPR000873">
    <property type="entry name" value="AMP-dep_synth/lig_dom"/>
</dbReference>
<feature type="domain" description="AMP-dependent synthetase/ligase" evidence="1">
    <location>
        <begin position="11"/>
        <end position="100"/>
    </location>
</feature>
<comment type="caution">
    <text evidence="2">The sequence shown here is derived from an EMBL/GenBank/DDBJ whole genome shotgun (WGS) entry which is preliminary data.</text>
</comment>
<dbReference type="PANTHER" id="PTHR43767:SF10">
    <property type="entry name" value="SURFACTIN SYNTHASE SUBUNIT 1"/>
    <property type="match status" value="1"/>
</dbReference>
<proteinExistence type="predicted"/>
<dbReference type="InterPro" id="IPR050237">
    <property type="entry name" value="ATP-dep_AMP-bd_enzyme"/>
</dbReference>